<evidence type="ECO:0000256" key="1">
    <source>
        <dbReference type="SAM" id="SignalP"/>
    </source>
</evidence>
<keyword evidence="1" id="KW-0732">Signal</keyword>
<feature type="signal peptide" evidence="1">
    <location>
        <begin position="1"/>
        <end position="29"/>
    </location>
</feature>
<proteinExistence type="predicted"/>
<feature type="chain" id="PRO_5011532092" evidence="1">
    <location>
        <begin position="30"/>
        <end position="131"/>
    </location>
</feature>
<reference evidence="2 3" key="1">
    <citation type="submission" date="2016-10" db="EMBL/GenBank/DDBJ databases">
        <authorList>
            <person name="de Groot N.N."/>
        </authorList>
    </citation>
    <scope>NUCLEOTIDE SEQUENCE [LARGE SCALE GENOMIC DNA]</scope>
    <source>
        <strain evidence="2 3">DSM 12992</strain>
    </source>
</reference>
<sequence>MIKLKNRTRFFATLGLAVMCAVPTFWAQAHDRETYTQPVYGGQNNFYGSVNTKETSNLVVFNKVTNDWDSFDTITSWVSNKDKKQISEDYYLAEGDAALMDHKDVSKVRLSFENSKWLPMDAKVTGEVDYY</sequence>
<dbReference type="EMBL" id="FOMG01000017">
    <property type="protein sequence ID" value="SFD02864.1"/>
    <property type="molecule type" value="Genomic_DNA"/>
</dbReference>
<gene>
    <name evidence="2" type="ORF">SAMN05421842_11767</name>
</gene>
<keyword evidence="3" id="KW-1185">Reference proteome</keyword>
<evidence type="ECO:0000313" key="2">
    <source>
        <dbReference type="EMBL" id="SFD02864.1"/>
    </source>
</evidence>
<evidence type="ECO:0000313" key="3">
    <source>
        <dbReference type="Proteomes" id="UP000199263"/>
    </source>
</evidence>
<accession>A0A1I1NYU3</accession>
<dbReference type="AlphaFoldDB" id="A0A1I1NYU3"/>
<protein>
    <submittedName>
        <fullName evidence="2">Uncharacterized protein</fullName>
    </submittedName>
</protein>
<name>A0A1I1NYU3_9CLOT</name>
<organism evidence="2 3">
    <name type="scientific">Clostridium uliginosum</name>
    <dbReference type="NCBI Taxonomy" id="119641"/>
    <lineage>
        <taxon>Bacteria</taxon>
        <taxon>Bacillati</taxon>
        <taxon>Bacillota</taxon>
        <taxon>Clostridia</taxon>
        <taxon>Eubacteriales</taxon>
        <taxon>Clostridiaceae</taxon>
        <taxon>Clostridium</taxon>
    </lineage>
</organism>
<dbReference type="Proteomes" id="UP000199263">
    <property type="component" value="Unassembled WGS sequence"/>
</dbReference>